<dbReference type="InterPro" id="IPR049625">
    <property type="entry name" value="Glyco_transf_61_cat"/>
</dbReference>
<reference evidence="6" key="2">
    <citation type="submission" date="2008-08" db="EMBL/GenBank/DDBJ databases">
        <authorList>
            <consortium name="Diatom Consortium"/>
            <person name="Grigoriev I."/>
            <person name="Grimwood J."/>
            <person name="Kuo A."/>
            <person name="Otillar R.P."/>
            <person name="Salamov A."/>
            <person name="Detter J.C."/>
            <person name="Lindquist E."/>
            <person name="Shapiro H."/>
            <person name="Lucas S."/>
            <person name="Glavina del Rio T."/>
            <person name="Pitluck S."/>
            <person name="Rokhsar D."/>
            <person name="Bowler C."/>
        </authorList>
    </citation>
    <scope>GENOME REANNOTATION</scope>
    <source>
        <strain evidence="6">CCAP 1055/1</strain>
    </source>
</reference>
<keyword evidence="2" id="KW-0808">Transferase</keyword>
<evidence type="ECO:0000313" key="5">
    <source>
        <dbReference type="EMBL" id="EEC45352.1"/>
    </source>
</evidence>
<dbReference type="Pfam" id="PF04577">
    <property type="entry name" value="Glyco_transf_61"/>
    <property type="match status" value="1"/>
</dbReference>
<evidence type="ECO:0000256" key="1">
    <source>
        <dbReference type="ARBA" id="ARBA00022676"/>
    </source>
</evidence>
<keyword evidence="6" id="KW-1185">Reference proteome</keyword>
<keyword evidence="3" id="KW-0325">Glycoprotein</keyword>
<evidence type="ECO:0000256" key="2">
    <source>
        <dbReference type="ARBA" id="ARBA00022679"/>
    </source>
</evidence>
<dbReference type="PaxDb" id="2850-Phatr48697"/>
<feature type="domain" description="Glycosyltransferase 61 catalytic" evidence="4">
    <location>
        <begin position="220"/>
        <end position="317"/>
    </location>
</feature>
<sequence length="399" mass="45362">MTMVLTGRQSKPALKYKQLANRSIFLVAVLALMSFLCRFGSVKFFARSPQISASVQAQNSKMDLCLSLQRTENVTTAQFRSERQLVEFLEGPGLLENNGNALIATCKFQYNNHSRHFPHAMQQLYRCHSWWLANPDKQPWLVFKSPQNAFVGGFLTALRDVFNVTIVRLRHNLKVVRPKVEYAFGSPFAANFGYAMQSPRDAIVLRDSILHHYDLLSDRTGGCHRKPSVVGASVENLMREPSIGILNRSQRTGRRFFSDSLLRDAIRERFGLTVHMMTFDDKNFLQQVQFMSETDILLSPHGAQLTSIPFLPPCARMMEFFPVGYLVPEFFGTLAAASDVSYAYLYTGQDRISETATWMKDAESRQAARLFPVCPNLETVMDNLEEQIAAWRTCCRGKN</sequence>
<name>B7G7E9_PHATC</name>
<evidence type="ECO:0000313" key="6">
    <source>
        <dbReference type="Proteomes" id="UP000000759"/>
    </source>
</evidence>
<dbReference type="GeneID" id="7194926"/>
<evidence type="ECO:0000259" key="4">
    <source>
        <dbReference type="Pfam" id="PF04577"/>
    </source>
</evidence>
<dbReference type="RefSeq" id="XP_002183134.1">
    <property type="nucleotide sequence ID" value="XM_002183098.1"/>
</dbReference>
<dbReference type="PANTHER" id="PTHR20961">
    <property type="entry name" value="GLYCOSYLTRANSFERASE"/>
    <property type="match status" value="1"/>
</dbReference>
<dbReference type="AlphaFoldDB" id="B7G7E9"/>
<evidence type="ECO:0000256" key="3">
    <source>
        <dbReference type="ARBA" id="ARBA00023180"/>
    </source>
</evidence>
<dbReference type="InParanoid" id="B7G7E9"/>
<dbReference type="eggNOG" id="ENOG502SCH1">
    <property type="taxonomic scope" value="Eukaryota"/>
</dbReference>
<dbReference type="HOGENOM" id="CLU_691633_0_0_1"/>
<protein>
    <recommendedName>
        <fullName evidence="4">Glycosyltransferase 61 catalytic domain-containing protein</fullName>
    </recommendedName>
</protein>
<dbReference type="GO" id="GO:0016757">
    <property type="term" value="F:glycosyltransferase activity"/>
    <property type="evidence" value="ECO:0007669"/>
    <property type="project" value="UniProtKB-KW"/>
</dbReference>
<organism evidence="5 6">
    <name type="scientific">Phaeodactylum tricornutum (strain CCAP 1055/1)</name>
    <dbReference type="NCBI Taxonomy" id="556484"/>
    <lineage>
        <taxon>Eukaryota</taxon>
        <taxon>Sar</taxon>
        <taxon>Stramenopiles</taxon>
        <taxon>Ochrophyta</taxon>
        <taxon>Bacillariophyta</taxon>
        <taxon>Bacillariophyceae</taxon>
        <taxon>Bacillariophycidae</taxon>
        <taxon>Naviculales</taxon>
        <taxon>Phaeodactylaceae</taxon>
        <taxon>Phaeodactylum</taxon>
    </lineage>
</organism>
<proteinExistence type="predicted"/>
<dbReference type="EMBL" id="CM000620">
    <property type="protein sequence ID" value="EEC45352.1"/>
    <property type="molecule type" value="Genomic_DNA"/>
</dbReference>
<keyword evidence="1" id="KW-0328">Glycosyltransferase</keyword>
<dbReference type="InterPro" id="IPR007657">
    <property type="entry name" value="Glycosyltransferase_61"/>
</dbReference>
<dbReference type="KEGG" id="pti:PHATRDRAFT_48697"/>
<accession>B7G7E9</accession>
<dbReference type="OrthoDB" id="48748at2759"/>
<reference evidence="5 6" key="1">
    <citation type="journal article" date="2008" name="Nature">
        <title>The Phaeodactylum genome reveals the evolutionary history of diatom genomes.</title>
        <authorList>
            <person name="Bowler C."/>
            <person name="Allen A.E."/>
            <person name="Badger J.H."/>
            <person name="Grimwood J."/>
            <person name="Jabbari K."/>
            <person name="Kuo A."/>
            <person name="Maheswari U."/>
            <person name="Martens C."/>
            <person name="Maumus F."/>
            <person name="Otillar R.P."/>
            <person name="Rayko E."/>
            <person name="Salamov A."/>
            <person name="Vandepoele K."/>
            <person name="Beszteri B."/>
            <person name="Gruber A."/>
            <person name="Heijde M."/>
            <person name="Katinka M."/>
            <person name="Mock T."/>
            <person name="Valentin K."/>
            <person name="Verret F."/>
            <person name="Berges J.A."/>
            <person name="Brownlee C."/>
            <person name="Cadoret J.P."/>
            <person name="Chiovitti A."/>
            <person name="Choi C.J."/>
            <person name="Coesel S."/>
            <person name="De Martino A."/>
            <person name="Detter J.C."/>
            <person name="Durkin C."/>
            <person name="Falciatore A."/>
            <person name="Fournet J."/>
            <person name="Haruta M."/>
            <person name="Huysman M.J."/>
            <person name="Jenkins B.D."/>
            <person name="Jiroutova K."/>
            <person name="Jorgensen R.E."/>
            <person name="Joubert Y."/>
            <person name="Kaplan A."/>
            <person name="Kroger N."/>
            <person name="Kroth P.G."/>
            <person name="La Roche J."/>
            <person name="Lindquist E."/>
            <person name="Lommer M."/>
            <person name="Martin-Jezequel V."/>
            <person name="Lopez P.J."/>
            <person name="Lucas S."/>
            <person name="Mangogna M."/>
            <person name="McGinnis K."/>
            <person name="Medlin L.K."/>
            <person name="Montsant A."/>
            <person name="Oudot-Le Secq M.P."/>
            <person name="Napoli C."/>
            <person name="Obornik M."/>
            <person name="Parker M.S."/>
            <person name="Petit J.L."/>
            <person name="Porcel B.M."/>
            <person name="Poulsen N."/>
            <person name="Robison M."/>
            <person name="Rychlewski L."/>
            <person name="Rynearson T.A."/>
            <person name="Schmutz J."/>
            <person name="Shapiro H."/>
            <person name="Siaut M."/>
            <person name="Stanley M."/>
            <person name="Sussman M.R."/>
            <person name="Taylor A.R."/>
            <person name="Vardi A."/>
            <person name="von Dassow P."/>
            <person name="Vyverman W."/>
            <person name="Willis A."/>
            <person name="Wyrwicz L.S."/>
            <person name="Rokhsar D.S."/>
            <person name="Weissenbach J."/>
            <person name="Armbrust E.V."/>
            <person name="Green B.R."/>
            <person name="Van de Peer Y."/>
            <person name="Grigoriev I.V."/>
        </authorList>
    </citation>
    <scope>NUCLEOTIDE SEQUENCE [LARGE SCALE GENOMIC DNA]</scope>
    <source>
        <strain evidence="5 6">CCAP 1055/1</strain>
    </source>
</reference>
<dbReference type="Proteomes" id="UP000000759">
    <property type="component" value="Chromosome 18"/>
</dbReference>
<gene>
    <name evidence="5" type="ORF">PHATRDRAFT_48697</name>
</gene>